<proteinExistence type="predicted"/>
<dbReference type="Pfam" id="PF22157">
    <property type="entry name" value="SupH-like_C"/>
    <property type="match status" value="1"/>
</dbReference>
<dbReference type="InterPro" id="IPR017853">
    <property type="entry name" value="GH"/>
</dbReference>
<organism evidence="2 3">
    <name type="scientific">Rufibacter immobilis</name>
    <dbReference type="NCBI Taxonomy" id="1348778"/>
    <lineage>
        <taxon>Bacteria</taxon>
        <taxon>Pseudomonadati</taxon>
        <taxon>Bacteroidota</taxon>
        <taxon>Cytophagia</taxon>
        <taxon>Cytophagales</taxon>
        <taxon>Hymenobacteraceae</taxon>
        <taxon>Rufibacter</taxon>
    </lineage>
</organism>
<reference evidence="2 3" key="1">
    <citation type="submission" date="2018-11" db="EMBL/GenBank/DDBJ databases">
        <title>Rufibacter latericius sp. nov., isolated from water in Baiyang Lake.</title>
        <authorList>
            <person name="Yang Y."/>
        </authorList>
    </citation>
    <scope>NUCLEOTIDE SEQUENCE [LARGE SCALE GENOMIC DNA]</scope>
    <source>
        <strain evidence="2 3">MCC P1</strain>
    </source>
</reference>
<sequence length="544" mass="63527">MNEELWYKNCVIYSLEVGTFRDSDGDGVGDFEGLTGQLDYLKSLGIDAIWLAPFQSSPKLDDGYDVANYYDVDPQYGSPGDFAEFMYQANKHGIRVIMDLVLNHTSDQHPWFKQAREDKNSRYRNWYVWSKERPQDWNKGMAFPGVQKETWTYDKKAGEYYFHRFYNFQPDLNFENPDVRTEAQRILGFWMNQGVSGFRLDAVPFIIDLPKTSAEKPEHMFELITEFRRFVQWRKGDALILGEANVMPDENKEYFGEQGDRMHTMFNFYANQYLFYAMATGEVQPFKKALTDTKKIPGTAQWAYFLRNHDEIDLGRLTEEQRNKVYQAFGPEKDMQLYDRGIRRRLAPMLGNDRKRLELAYSLVFSLPGTPVIRYGDEIGMGDDLQLKERIAVRTPMQWTDQKNAGFTSAHKPFRPIIDKEPFSYRQINVAIQRQDPNSLLNWTANLIRIRRECPEIGLGEWQLLEVGSPEVLAIRYDYQGKAVVMVHNFSKEARQIQLPVQSEKEKELFSLTQNNKLTATNNGYAVRLEGYGYNWFRVGSAIR</sequence>
<evidence type="ECO:0000313" key="2">
    <source>
        <dbReference type="EMBL" id="RNI32069.1"/>
    </source>
</evidence>
<dbReference type="CDD" id="cd11334">
    <property type="entry name" value="AmyAc_TreS"/>
    <property type="match status" value="1"/>
</dbReference>
<evidence type="ECO:0000313" key="3">
    <source>
        <dbReference type="Proteomes" id="UP000271010"/>
    </source>
</evidence>
<dbReference type="InterPro" id="IPR045857">
    <property type="entry name" value="O16G_dom_2"/>
</dbReference>
<dbReference type="SUPFAM" id="SSF51011">
    <property type="entry name" value="Glycosyl hydrolase domain"/>
    <property type="match status" value="1"/>
</dbReference>
<dbReference type="SMART" id="SM00642">
    <property type="entry name" value="Aamy"/>
    <property type="match status" value="1"/>
</dbReference>
<accession>A0A3M9N2U2</accession>
<dbReference type="Gene3D" id="2.60.40.1180">
    <property type="entry name" value="Golgi alpha-mannosidase II"/>
    <property type="match status" value="1"/>
</dbReference>
<keyword evidence="3" id="KW-1185">Reference proteome</keyword>
<dbReference type="PANTHER" id="PTHR10357">
    <property type="entry name" value="ALPHA-AMYLASE FAMILY MEMBER"/>
    <property type="match status" value="1"/>
</dbReference>
<name>A0A3M9N2U2_9BACT</name>
<dbReference type="InterPro" id="IPR006047">
    <property type="entry name" value="GH13_cat_dom"/>
</dbReference>
<dbReference type="Proteomes" id="UP000271010">
    <property type="component" value="Unassembled WGS sequence"/>
</dbReference>
<protein>
    <submittedName>
        <fullName evidence="2">Trehalose synthase</fullName>
    </submittedName>
</protein>
<dbReference type="Pfam" id="PF00128">
    <property type="entry name" value="Alpha-amylase"/>
    <property type="match status" value="2"/>
</dbReference>
<dbReference type="Gene3D" id="3.90.400.10">
    <property type="entry name" value="Oligo-1,6-glucosidase, Domain 2"/>
    <property type="match status" value="1"/>
</dbReference>
<gene>
    <name evidence="2" type="ORF">EFA69_05705</name>
</gene>
<dbReference type="Gene3D" id="3.20.20.80">
    <property type="entry name" value="Glycosidases"/>
    <property type="match status" value="1"/>
</dbReference>
<evidence type="ECO:0000259" key="1">
    <source>
        <dbReference type="SMART" id="SM00642"/>
    </source>
</evidence>
<comment type="caution">
    <text evidence="2">The sequence shown here is derived from an EMBL/GenBank/DDBJ whole genome shotgun (WGS) entry which is preliminary data.</text>
</comment>
<dbReference type="PANTHER" id="PTHR10357:SF219">
    <property type="entry name" value="MALTOSE ALPHA-D-GLUCOSYLTRANSFERASE"/>
    <property type="match status" value="1"/>
</dbReference>
<dbReference type="GO" id="GO:0005975">
    <property type="term" value="P:carbohydrate metabolic process"/>
    <property type="evidence" value="ECO:0007669"/>
    <property type="project" value="InterPro"/>
</dbReference>
<dbReference type="SUPFAM" id="SSF51445">
    <property type="entry name" value="(Trans)glycosidases"/>
    <property type="match status" value="1"/>
</dbReference>
<dbReference type="InterPro" id="IPR013780">
    <property type="entry name" value="Glyco_hydro_b"/>
</dbReference>
<dbReference type="EMBL" id="RJJE01000003">
    <property type="protein sequence ID" value="RNI32069.1"/>
    <property type="molecule type" value="Genomic_DNA"/>
</dbReference>
<dbReference type="InterPro" id="IPR054049">
    <property type="entry name" value="SupH-like_C"/>
</dbReference>
<feature type="domain" description="Glycosyl hydrolase family 13 catalytic" evidence="1">
    <location>
        <begin position="14"/>
        <end position="394"/>
    </location>
</feature>
<dbReference type="AlphaFoldDB" id="A0A3M9N2U2"/>
<dbReference type="OrthoDB" id="9806009at2"/>